<dbReference type="OrthoDB" id="5303793at2759"/>
<dbReference type="AlphaFoldDB" id="A0A9P4V958"/>
<feature type="domain" description="CHAT" evidence="1">
    <location>
        <begin position="232"/>
        <end position="433"/>
    </location>
</feature>
<evidence type="ECO:0000313" key="2">
    <source>
        <dbReference type="EMBL" id="KAF2741043.1"/>
    </source>
</evidence>
<accession>A0A9P4V958</accession>
<gene>
    <name evidence="2" type="ORF">EJ04DRAFT_558416</name>
</gene>
<organism evidence="2 3">
    <name type="scientific">Polyplosphaeria fusca</name>
    <dbReference type="NCBI Taxonomy" id="682080"/>
    <lineage>
        <taxon>Eukaryota</taxon>
        <taxon>Fungi</taxon>
        <taxon>Dikarya</taxon>
        <taxon>Ascomycota</taxon>
        <taxon>Pezizomycotina</taxon>
        <taxon>Dothideomycetes</taxon>
        <taxon>Pleosporomycetidae</taxon>
        <taxon>Pleosporales</taxon>
        <taxon>Tetraplosphaeriaceae</taxon>
        <taxon>Polyplosphaeria</taxon>
    </lineage>
</organism>
<keyword evidence="3" id="KW-1185">Reference proteome</keyword>
<dbReference type="EMBL" id="ML996098">
    <property type="protein sequence ID" value="KAF2741043.1"/>
    <property type="molecule type" value="Genomic_DNA"/>
</dbReference>
<evidence type="ECO:0000313" key="3">
    <source>
        <dbReference type="Proteomes" id="UP000799444"/>
    </source>
</evidence>
<dbReference type="Pfam" id="PF12770">
    <property type="entry name" value="CHAT"/>
    <property type="match status" value="1"/>
</dbReference>
<comment type="caution">
    <text evidence="2">The sequence shown here is derived from an EMBL/GenBank/DDBJ whole genome shotgun (WGS) entry which is preliminary data.</text>
</comment>
<sequence>MQQEDTGLTVIYLSRIGNARSQRRVWEIEVTHNGEKIHPNNDMSLLDPFMTHQYSTCFKFLADDSFQPYRYNRSENQNQQMVQIAKTNMPTYGTSLLEALGLDRPTLRRLKKHDILVVEDLDTNCNDNDSLHNIVWELLEDPRYWLSTSQERVTVTRIIRPPGSPRLPAGTDWRELKELRSSSSISSILNTPDYSPITGLHEHRPLRMLLVIGRCLRHDRTTQTNFEYAERITPGIIQKTIMQTVKHLNHLGHTRKVQLEILRPGTFRDLKAYLGIDPVNPNTPKHTFDIIHLDMHGVMRRSPGTDTTLKPHLMFTWVPMETCYVLVSDVARALGQCTDLLVMNACNSSSISGQLGIRMVRTFLQEDMGCISATSYRLQESAAKIYYPHFYMSLLLNGSFNRAAADARAALRRNQTRYRGEERDDHYVHWNWSRTANLRADVEPLRSKHLLIRMLLESIPRVLCWLYACMCFKVDAWRDSQADDYPMYAIHRQFDRLDRHVLCAEQNDIPSMGLHILEAEYYLTKNDKHSVYLHSAYNDGPGRRWISSLIRNTVRIWVETNFVSEVRLLTVQGLLDRDCKPWRKPRLWMESWYAESMKHPDWIWSQENPNPDQKPPSIRRMLIIDGFENLEPQSDARKREVLNKIGAIAEQMQKEDGDFYLITIGSLVETQWKLLPSDYARKNLTTLTMKWTGIPILMVPLEEDTELATYVRKRRR</sequence>
<dbReference type="Proteomes" id="UP000799444">
    <property type="component" value="Unassembled WGS sequence"/>
</dbReference>
<dbReference type="InterPro" id="IPR024983">
    <property type="entry name" value="CHAT_dom"/>
</dbReference>
<protein>
    <recommendedName>
        <fullName evidence="1">CHAT domain-containing protein</fullName>
    </recommendedName>
</protein>
<reference evidence="2" key="1">
    <citation type="journal article" date="2020" name="Stud. Mycol.">
        <title>101 Dothideomycetes genomes: a test case for predicting lifestyles and emergence of pathogens.</title>
        <authorList>
            <person name="Haridas S."/>
            <person name="Albert R."/>
            <person name="Binder M."/>
            <person name="Bloem J."/>
            <person name="Labutti K."/>
            <person name="Salamov A."/>
            <person name="Andreopoulos B."/>
            <person name="Baker S."/>
            <person name="Barry K."/>
            <person name="Bills G."/>
            <person name="Bluhm B."/>
            <person name="Cannon C."/>
            <person name="Castanera R."/>
            <person name="Culley D."/>
            <person name="Daum C."/>
            <person name="Ezra D."/>
            <person name="Gonzalez J."/>
            <person name="Henrissat B."/>
            <person name="Kuo A."/>
            <person name="Liang C."/>
            <person name="Lipzen A."/>
            <person name="Lutzoni F."/>
            <person name="Magnuson J."/>
            <person name="Mondo S."/>
            <person name="Nolan M."/>
            <person name="Ohm R."/>
            <person name="Pangilinan J."/>
            <person name="Park H.-J."/>
            <person name="Ramirez L."/>
            <person name="Alfaro M."/>
            <person name="Sun H."/>
            <person name="Tritt A."/>
            <person name="Yoshinaga Y."/>
            <person name="Zwiers L.-H."/>
            <person name="Turgeon B."/>
            <person name="Goodwin S."/>
            <person name="Spatafora J."/>
            <person name="Crous P."/>
            <person name="Grigoriev I."/>
        </authorList>
    </citation>
    <scope>NUCLEOTIDE SEQUENCE</scope>
    <source>
        <strain evidence="2">CBS 125425</strain>
    </source>
</reference>
<name>A0A9P4V958_9PLEO</name>
<evidence type="ECO:0000259" key="1">
    <source>
        <dbReference type="Pfam" id="PF12770"/>
    </source>
</evidence>
<proteinExistence type="predicted"/>